<dbReference type="GO" id="GO:0005739">
    <property type="term" value="C:mitochondrion"/>
    <property type="evidence" value="ECO:0007669"/>
    <property type="project" value="TreeGrafter"/>
</dbReference>
<keyword evidence="2" id="KW-1185">Reference proteome</keyword>
<organism evidence="1 2">
    <name type="scientific">Penicillium brevicompactum</name>
    <dbReference type="NCBI Taxonomy" id="5074"/>
    <lineage>
        <taxon>Eukaryota</taxon>
        <taxon>Fungi</taxon>
        <taxon>Dikarya</taxon>
        <taxon>Ascomycota</taxon>
        <taxon>Pezizomycotina</taxon>
        <taxon>Eurotiomycetes</taxon>
        <taxon>Eurotiomycetidae</taxon>
        <taxon>Eurotiales</taxon>
        <taxon>Aspergillaceae</taxon>
        <taxon>Penicillium</taxon>
    </lineage>
</organism>
<dbReference type="InterPro" id="IPR051035">
    <property type="entry name" value="Mito_inheritance_9"/>
</dbReference>
<dbReference type="PANTHER" id="PTHR36091:SF2">
    <property type="entry name" value="AMINOGLYCOSIDE PHOSPHOTRANSFERASE DOMAIN-CONTAINING PROTEIN"/>
    <property type="match status" value="1"/>
</dbReference>
<comment type="caution">
    <text evidence="1">The sequence shown here is derived from an EMBL/GenBank/DDBJ whole genome shotgun (WGS) entry which is preliminary data.</text>
</comment>
<evidence type="ECO:0000313" key="2">
    <source>
        <dbReference type="Proteomes" id="UP001148299"/>
    </source>
</evidence>
<name>A0A9W9RU14_PENBR</name>
<dbReference type="InterPro" id="IPR011009">
    <property type="entry name" value="Kinase-like_dom_sf"/>
</dbReference>
<dbReference type="AlphaFoldDB" id="A0A9W9RU14"/>
<dbReference type="Proteomes" id="UP001148299">
    <property type="component" value="Unassembled WGS sequence"/>
</dbReference>
<evidence type="ECO:0008006" key="3">
    <source>
        <dbReference type="Google" id="ProtNLM"/>
    </source>
</evidence>
<protein>
    <recommendedName>
        <fullName evidence="3">Aminoglycoside phosphotransferase domain-containing protein</fullName>
    </recommendedName>
</protein>
<gene>
    <name evidence="1" type="ORF">N7541_000398</name>
</gene>
<proteinExistence type="predicted"/>
<reference evidence="1" key="1">
    <citation type="submission" date="2022-12" db="EMBL/GenBank/DDBJ databases">
        <authorList>
            <person name="Petersen C."/>
        </authorList>
    </citation>
    <scope>NUCLEOTIDE SEQUENCE</scope>
    <source>
        <strain evidence="1">IBT 35675</strain>
    </source>
</reference>
<evidence type="ECO:0000313" key="1">
    <source>
        <dbReference type="EMBL" id="KAJ5366457.1"/>
    </source>
</evidence>
<dbReference type="PANTHER" id="PTHR36091">
    <property type="entry name" value="ALTERED INHERITANCE OF MITOCHONDRIA PROTEIN 9, MITOCHONDRIAL"/>
    <property type="match status" value="1"/>
</dbReference>
<reference evidence="1" key="2">
    <citation type="journal article" date="2023" name="IMA Fungus">
        <title>Comparative genomic study of the Penicillium genus elucidates a diverse pangenome and 15 lateral gene transfer events.</title>
        <authorList>
            <person name="Petersen C."/>
            <person name="Sorensen T."/>
            <person name="Nielsen M.R."/>
            <person name="Sondergaard T.E."/>
            <person name="Sorensen J.L."/>
            <person name="Fitzpatrick D.A."/>
            <person name="Frisvad J.C."/>
            <person name="Nielsen K.L."/>
        </authorList>
    </citation>
    <scope>NUCLEOTIDE SEQUENCE</scope>
    <source>
        <strain evidence="1">IBT 35675</strain>
    </source>
</reference>
<sequence>MKFGQPLQPLQRLHREIYNYQTQSPFEHIASLKKYLHIATYLIPQNNSTITRPVMRHPDLQPNNIFVSDKLEITGLIDWQHSVVLPLPQCGIPRSLQNYSNEVSESLQIPRFPDNINDLEEREQFEQVELLRRRQLHHSYVNFTAKSNSEHYDALEYDMRTLRRKLFHHASAPWEGDNVSLKADLIALSRGWSKMDPRRKPQCPISFSEEESSECLQLQSAQTEADEQMQACQEAIGVGHEGWVPAELYDGARQRERNLMADALDAVESDEEKTRIKENWIFGDFCEEDYL</sequence>
<accession>A0A9W9RU14</accession>
<dbReference type="SUPFAM" id="SSF56112">
    <property type="entry name" value="Protein kinase-like (PK-like)"/>
    <property type="match status" value="1"/>
</dbReference>
<dbReference type="EMBL" id="JAPZBR010000001">
    <property type="protein sequence ID" value="KAJ5366457.1"/>
    <property type="molecule type" value="Genomic_DNA"/>
</dbReference>